<dbReference type="InterPro" id="IPR020846">
    <property type="entry name" value="MFS_dom"/>
</dbReference>
<evidence type="ECO:0000256" key="4">
    <source>
        <dbReference type="ARBA" id="ARBA00023136"/>
    </source>
</evidence>
<protein>
    <recommendedName>
        <fullName evidence="6">Major facilitator superfamily (MFS) profile domain-containing protein</fullName>
    </recommendedName>
</protein>
<comment type="subcellular location">
    <subcellularLocation>
        <location evidence="1">Membrane</location>
        <topology evidence="1">Multi-pass membrane protein</topology>
    </subcellularLocation>
</comment>
<dbReference type="SUPFAM" id="SSF103473">
    <property type="entry name" value="MFS general substrate transporter"/>
    <property type="match status" value="1"/>
</dbReference>
<dbReference type="Pfam" id="PF07690">
    <property type="entry name" value="MFS_1"/>
    <property type="match status" value="1"/>
</dbReference>
<evidence type="ECO:0000256" key="2">
    <source>
        <dbReference type="ARBA" id="ARBA00022692"/>
    </source>
</evidence>
<feature type="transmembrane region" description="Helical" evidence="5">
    <location>
        <begin position="90"/>
        <end position="111"/>
    </location>
</feature>
<evidence type="ECO:0000259" key="6">
    <source>
        <dbReference type="PROSITE" id="PS50850"/>
    </source>
</evidence>
<dbReference type="PROSITE" id="PS50850">
    <property type="entry name" value="MFS"/>
    <property type="match status" value="1"/>
</dbReference>
<dbReference type="GO" id="GO:0022857">
    <property type="term" value="F:transmembrane transporter activity"/>
    <property type="evidence" value="ECO:0007669"/>
    <property type="project" value="InterPro"/>
</dbReference>
<gene>
    <name evidence="7" type="ORF">OIDMADRAFT_71349</name>
</gene>
<dbReference type="PANTHER" id="PTHR23502:SF34">
    <property type="entry name" value="PROTEIN HOL1"/>
    <property type="match status" value="1"/>
</dbReference>
<feature type="non-terminal residue" evidence="7">
    <location>
        <position position="1"/>
    </location>
</feature>
<organism evidence="7 8">
    <name type="scientific">Oidiodendron maius (strain Zn)</name>
    <dbReference type="NCBI Taxonomy" id="913774"/>
    <lineage>
        <taxon>Eukaryota</taxon>
        <taxon>Fungi</taxon>
        <taxon>Dikarya</taxon>
        <taxon>Ascomycota</taxon>
        <taxon>Pezizomycotina</taxon>
        <taxon>Leotiomycetes</taxon>
        <taxon>Leotiomycetes incertae sedis</taxon>
        <taxon>Myxotrichaceae</taxon>
        <taxon>Oidiodendron</taxon>
    </lineage>
</organism>
<reference evidence="8" key="2">
    <citation type="submission" date="2015-01" db="EMBL/GenBank/DDBJ databases">
        <title>Evolutionary Origins and Diversification of the Mycorrhizal Mutualists.</title>
        <authorList>
            <consortium name="DOE Joint Genome Institute"/>
            <consortium name="Mycorrhizal Genomics Consortium"/>
            <person name="Kohler A."/>
            <person name="Kuo A."/>
            <person name="Nagy L.G."/>
            <person name="Floudas D."/>
            <person name="Copeland A."/>
            <person name="Barry K.W."/>
            <person name="Cichocki N."/>
            <person name="Veneault-Fourrey C."/>
            <person name="LaButti K."/>
            <person name="Lindquist E.A."/>
            <person name="Lipzen A."/>
            <person name="Lundell T."/>
            <person name="Morin E."/>
            <person name="Murat C."/>
            <person name="Riley R."/>
            <person name="Ohm R."/>
            <person name="Sun H."/>
            <person name="Tunlid A."/>
            <person name="Henrissat B."/>
            <person name="Grigoriev I.V."/>
            <person name="Hibbett D.S."/>
            <person name="Martin F."/>
        </authorList>
    </citation>
    <scope>NUCLEOTIDE SEQUENCE [LARGE SCALE GENOMIC DNA]</scope>
    <source>
        <strain evidence="8">Zn</strain>
    </source>
</reference>
<accession>A0A0C3H3X1</accession>
<feature type="transmembrane region" description="Helical" evidence="5">
    <location>
        <begin position="249"/>
        <end position="269"/>
    </location>
</feature>
<feature type="domain" description="Major facilitator superfamily (MFS) profile" evidence="6">
    <location>
        <begin position="24"/>
        <end position="463"/>
    </location>
</feature>
<evidence type="ECO:0000256" key="1">
    <source>
        <dbReference type="ARBA" id="ARBA00004141"/>
    </source>
</evidence>
<keyword evidence="4 5" id="KW-0472">Membrane</keyword>
<keyword evidence="8" id="KW-1185">Reference proteome</keyword>
<dbReference type="InterPro" id="IPR036259">
    <property type="entry name" value="MFS_trans_sf"/>
</dbReference>
<dbReference type="OrthoDB" id="5215911at2759"/>
<dbReference type="Proteomes" id="UP000054321">
    <property type="component" value="Unassembled WGS sequence"/>
</dbReference>
<dbReference type="GO" id="GO:0005886">
    <property type="term" value="C:plasma membrane"/>
    <property type="evidence" value="ECO:0007669"/>
    <property type="project" value="TreeGrafter"/>
</dbReference>
<feature type="transmembrane region" description="Helical" evidence="5">
    <location>
        <begin position="59"/>
        <end position="78"/>
    </location>
</feature>
<feature type="transmembrane region" description="Helical" evidence="5">
    <location>
        <begin position="437"/>
        <end position="458"/>
    </location>
</feature>
<dbReference type="HOGENOM" id="CLU_008455_13_6_1"/>
<keyword evidence="3 5" id="KW-1133">Transmembrane helix</keyword>
<dbReference type="AlphaFoldDB" id="A0A0C3H3X1"/>
<dbReference type="InterPro" id="IPR011701">
    <property type="entry name" value="MFS"/>
</dbReference>
<reference evidence="7 8" key="1">
    <citation type="submission" date="2014-04" db="EMBL/GenBank/DDBJ databases">
        <authorList>
            <consortium name="DOE Joint Genome Institute"/>
            <person name="Kuo A."/>
            <person name="Martino E."/>
            <person name="Perotto S."/>
            <person name="Kohler A."/>
            <person name="Nagy L.G."/>
            <person name="Floudas D."/>
            <person name="Copeland A."/>
            <person name="Barry K.W."/>
            <person name="Cichocki N."/>
            <person name="Veneault-Fourrey C."/>
            <person name="LaButti K."/>
            <person name="Lindquist E.A."/>
            <person name="Lipzen A."/>
            <person name="Lundell T."/>
            <person name="Morin E."/>
            <person name="Murat C."/>
            <person name="Sun H."/>
            <person name="Tunlid A."/>
            <person name="Henrissat B."/>
            <person name="Grigoriev I.V."/>
            <person name="Hibbett D.S."/>
            <person name="Martin F."/>
            <person name="Nordberg H.P."/>
            <person name="Cantor M.N."/>
            <person name="Hua S.X."/>
        </authorList>
    </citation>
    <scope>NUCLEOTIDE SEQUENCE [LARGE SCALE GENOMIC DNA]</scope>
    <source>
        <strain evidence="7 8">Zn</strain>
    </source>
</reference>
<dbReference type="PRINTS" id="PR01036">
    <property type="entry name" value="TCRTETB"/>
</dbReference>
<feature type="transmembrane region" description="Helical" evidence="5">
    <location>
        <begin position="372"/>
        <end position="395"/>
    </location>
</feature>
<name>A0A0C3H3X1_OIDMZ</name>
<feature type="transmembrane region" description="Helical" evidence="5">
    <location>
        <begin position="23"/>
        <end position="47"/>
    </location>
</feature>
<feature type="transmembrane region" description="Helical" evidence="5">
    <location>
        <begin position="407"/>
        <end position="425"/>
    </location>
</feature>
<dbReference type="EMBL" id="KN832874">
    <property type="protein sequence ID" value="KIN02906.1"/>
    <property type="molecule type" value="Genomic_DNA"/>
</dbReference>
<evidence type="ECO:0000313" key="8">
    <source>
        <dbReference type="Proteomes" id="UP000054321"/>
    </source>
</evidence>
<evidence type="ECO:0000256" key="3">
    <source>
        <dbReference type="ARBA" id="ARBA00022989"/>
    </source>
</evidence>
<dbReference type="InParanoid" id="A0A0C3H3X1"/>
<dbReference type="STRING" id="913774.A0A0C3H3X1"/>
<feature type="transmembrane region" description="Helical" evidence="5">
    <location>
        <begin position="305"/>
        <end position="329"/>
    </location>
</feature>
<sequence>FLLPRPTNDPKDPLTWSTWRKHLTLLTTCLFVFLSNYITASISPIYVPIIEHFEVSVTKASYLITFNILFLGLGNIFWVPLSRKIGKRPVLILSTAIFFSSSVWAAVAHSWGSLFGARIVQGFGASSSEALGPSVVADLYFLHERGAKVGFYTFMIASGSALGGLFAGFVAHSTPNWRWVFWMNAILTGVNFLLSVFFQAETNFERPPEYENGEGLDPSQLAHIRARANSAWLKSLSVTSWYDPNNSIWSLWLAPFLVLQYPAVIWGSLTYGVSLGWVVLQQTANASAFPQLYGFHELAVGNINIANLIGAIIGCLVGGPLSDYVVVLISKRRGGYFKPEFRLWCLVPPVLFGPIGLLLWGGGLGNHLNSMIAITGSGITYAVLCAVPAIGMTYVVDCFRPLAGETMTILTAFKNTFAFGLSFGVTPWLERDGYLKVSAWCVLIEGLIFLTTIPMYIYGERMR</sequence>
<proteinExistence type="predicted"/>
<feature type="transmembrane region" description="Helical" evidence="5">
    <location>
        <begin position="177"/>
        <end position="198"/>
    </location>
</feature>
<feature type="transmembrane region" description="Helical" evidence="5">
    <location>
        <begin position="341"/>
        <end position="360"/>
    </location>
</feature>
<feature type="non-terminal residue" evidence="7">
    <location>
        <position position="463"/>
    </location>
</feature>
<dbReference type="Gene3D" id="1.20.1250.20">
    <property type="entry name" value="MFS general substrate transporter like domains"/>
    <property type="match status" value="1"/>
</dbReference>
<evidence type="ECO:0000313" key="7">
    <source>
        <dbReference type="EMBL" id="KIN02906.1"/>
    </source>
</evidence>
<feature type="transmembrane region" description="Helical" evidence="5">
    <location>
        <begin position="149"/>
        <end position="171"/>
    </location>
</feature>
<evidence type="ECO:0000256" key="5">
    <source>
        <dbReference type="SAM" id="Phobius"/>
    </source>
</evidence>
<dbReference type="PANTHER" id="PTHR23502">
    <property type="entry name" value="MAJOR FACILITATOR SUPERFAMILY"/>
    <property type="match status" value="1"/>
</dbReference>
<keyword evidence="2 5" id="KW-0812">Transmembrane</keyword>